<gene>
    <name evidence="2" type="ORF">SAMN02745110_00262</name>
</gene>
<organism evidence="2 3">
    <name type="scientific">Eubacterium ruminantium</name>
    <dbReference type="NCBI Taxonomy" id="42322"/>
    <lineage>
        <taxon>Bacteria</taxon>
        <taxon>Bacillati</taxon>
        <taxon>Bacillota</taxon>
        <taxon>Clostridia</taxon>
        <taxon>Eubacteriales</taxon>
        <taxon>Eubacteriaceae</taxon>
        <taxon>Eubacterium</taxon>
    </lineage>
</organism>
<dbReference type="PANTHER" id="PTHR48100:SF59">
    <property type="entry name" value="ADENOSYLCOBALAMIN_ALPHA-RIBAZOLE PHOSPHATASE"/>
    <property type="match status" value="1"/>
</dbReference>
<proteinExistence type="predicted"/>
<evidence type="ECO:0000313" key="2">
    <source>
        <dbReference type="EMBL" id="SJZ38872.1"/>
    </source>
</evidence>
<keyword evidence="3" id="KW-1185">Reference proteome</keyword>
<protein>
    <submittedName>
        <fullName evidence="2">Alpha-ribazole phosphatase</fullName>
    </submittedName>
</protein>
<dbReference type="CDD" id="cd07067">
    <property type="entry name" value="HP_PGM_like"/>
    <property type="match status" value="1"/>
</dbReference>
<dbReference type="Gene3D" id="3.40.50.1240">
    <property type="entry name" value="Phosphoglycerate mutase-like"/>
    <property type="match status" value="1"/>
</dbReference>
<dbReference type="GO" id="GO:0016791">
    <property type="term" value="F:phosphatase activity"/>
    <property type="evidence" value="ECO:0007669"/>
    <property type="project" value="TreeGrafter"/>
</dbReference>
<dbReference type="GO" id="GO:0005737">
    <property type="term" value="C:cytoplasm"/>
    <property type="evidence" value="ECO:0007669"/>
    <property type="project" value="TreeGrafter"/>
</dbReference>
<sequence length="191" mass="21946">MKINIYLIRHGKTKENEEKRYVGITDTPLSDTGREKIAKNKESGIYPADPDIIFVSPMKRCMETAEIIYPGREIVYVDDFKEINFGLFEGKNYQELNGDKRYQEWIDSNGKAPFPEGESLEGFSERIMKGFEFLKDYCRDFYTNSQDSDERIVAVVAHGGTVMAIKSSVEGGEYFDHMIDNGMFSRVEICI</sequence>
<evidence type="ECO:0000256" key="1">
    <source>
        <dbReference type="PIRSR" id="PIRSR613078-2"/>
    </source>
</evidence>
<evidence type="ECO:0000313" key="3">
    <source>
        <dbReference type="Proteomes" id="UP000189857"/>
    </source>
</evidence>
<dbReference type="EMBL" id="FUXA01000003">
    <property type="protein sequence ID" value="SJZ38872.1"/>
    <property type="molecule type" value="Genomic_DNA"/>
</dbReference>
<dbReference type="PANTHER" id="PTHR48100">
    <property type="entry name" value="BROAD-SPECIFICITY PHOSPHATASE YOR283W-RELATED"/>
    <property type="match status" value="1"/>
</dbReference>
<dbReference type="InterPro" id="IPR029033">
    <property type="entry name" value="His_PPase_superfam"/>
</dbReference>
<dbReference type="Proteomes" id="UP000189857">
    <property type="component" value="Unassembled WGS sequence"/>
</dbReference>
<dbReference type="Pfam" id="PF00300">
    <property type="entry name" value="His_Phos_1"/>
    <property type="match status" value="1"/>
</dbReference>
<feature type="binding site" evidence="1">
    <location>
        <position position="60"/>
    </location>
    <ligand>
        <name>substrate</name>
    </ligand>
</feature>
<dbReference type="InterPro" id="IPR013078">
    <property type="entry name" value="His_Pase_superF_clade-1"/>
</dbReference>
<accession>A0A1T4K8W0</accession>
<dbReference type="SUPFAM" id="SSF53254">
    <property type="entry name" value="Phosphoglycerate mutase-like"/>
    <property type="match status" value="1"/>
</dbReference>
<dbReference type="AlphaFoldDB" id="A0A1T4K8W0"/>
<dbReference type="OrthoDB" id="9783269at2"/>
<feature type="binding site" evidence="1">
    <location>
        <begin position="9"/>
        <end position="16"/>
    </location>
    <ligand>
        <name>substrate</name>
    </ligand>
</feature>
<name>A0A1T4K8W0_9FIRM</name>
<dbReference type="RefSeq" id="WP_078785936.1">
    <property type="nucleotide sequence ID" value="NZ_FMTO01000002.1"/>
</dbReference>
<reference evidence="2 3" key="1">
    <citation type="submission" date="2017-02" db="EMBL/GenBank/DDBJ databases">
        <authorList>
            <person name="Peterson S.W."/>
        </authorList>
    </citation>
    <scope>NUCLEOTIDE SEQUENCE [LARGE SCALE GENOMIC DNA]</scope>
    <source>
        <strain evidence="2 3">ATCC 17233</strain>
    </source>
</reference>
<dbReference type="InterPro" id="IPR050275">
    <property type="entry name" value="PGM_Phosphatase"/>
</dbReference>
<dbReference type="SMART" id="SM00855">
    <property type="entry name" value="PGAM"/>
    <property type="match status" value="1"/>
</dbReference>